<dbReference type="InterPro" id="IPR045384">
    <property type="entry name" value="DUF6527"/>
</dbReference>
<reference evidence="1 2" key="1">
    <citation type="submission" date="2023-05" db="EMBL/GenBank/DDBJ databases">
        <title>Sedimentitalea sp. nov. JM2-8.</title>
        <authorList>
            <person name="Huang J."/>
        </authorList>
    </citation>
    <scope>NUCLEOTIDE SEQUENCE [LARGE SCALE GENOMIC DNA]</scope>
    <source>
        <strain evidence="1 2">JM2-8</strain>
    </source>
</reference>
<organism evidence="1 2">
    <name type="scientific">Sedimentitalea xiamensis</name>
    <dbReference type="NCBI Taxonomy" id="3050037"/>
    <lineage>
        <taxon>Bacteria</taxon>
        <taxon>Pseudomonadati</taxon>
        <taxon>Pseudomonadota</taxon>
        <taxon>Alphaproteobacteria</taxon>
        <taxon>Rhodobacterales</taxon>
        <taxon>Paracoccaceae</taxon>
        <taxon>Sedimentitalea</taxon>
    </lineage>
</organism>
<dbReference type="Pfam" id="PF20137">
    <property type="entry name" value="BubE"/>
    <property type="match status" value="1"/>
</dbReference>
<dbReference type="Proteomes" id="UP001227126">
    <property type="component" value="Unassembled WGS sequence"/>
</dbReference>
<protein>
    <submittedName>
        <fullName evidence="1">DUF6527 family protein</fullName>
    </submittedName>
</protein>
<dbReference type="RefSeq" id="WP_284484687.1">
    <property type="nucleotide sequence ID" value="NZ_JASNJE010000005.1"/>
</dbReference>
<name>A0ABT7FCB7_9RHOB</name>
<comment type="caution">
    <text evidence="1">The sequence shown here is derived from an EMBL/GenBank/DDBJ whole genome shotgun (WGS) entry which is preliminary data.</text>
</comment>
<dbReference type="EMBL" id="JASNJE010000005">
    <property type="protein sequence ID" value="MDK3072752.1"/>
    <property type="molecule type" value="Genomic_DNA"/>
</dbReference>
<keyword evidence="2" id="KW-1185">Reference proteome</keyword>
<proteinExistence type="predicted"/>
<evidence type="ECO:0000313" key="1">
    <source>
        <dbReference type="EMBL" id="MDK3072752.1"/>
    </source>
</evidence>
<gene>
    <name evidence="1" type="ORF">QO034_06490</name>
</gene>
<accession>A0ABT7FCB7</accession>
<evidence type="ECO:0000313" key="2">
    <source>
        <dbReference type="Proteomes" id="UP001227126"/>
    </source>
</evidence>
<sequence>MIRAIRYSDIDTFRADRTAGSYLLRRTTPEGAPAGMAFFCPCGCGNESWMAFEGSGSPGSKWAFNGNLDNPTLHPSVHNTGMPCRWHGWLRDGYWEAC</sequence>